<evidence type="ECO:0000313" key="2">
    <source>
        <dbReference type="EMBL" id="UPL13051.1"/>
    </source>
</evidence>
<dbReference type="Proteomes" id="UP000831963">
    <property type="component" value="Chromosome"/>
</dbReference>
<name>A0ABY4IJU1_9MICO</name>
<reference evidence="2 3" key="1">
    <citation type="submission" date="2021-06" db="EMBL/GenBank/DDBJ databases">
        <title>Genome-based taxonomic framework of Microbacterium strains isolated from marine environment, the description of four new species and reclassification of four preexisting species.</title>
        <authorList>
            <person name="Lee S.D."/>
            <person name="Kim S.-M."/>
            <person name="Byeon Y.-S."/>
            <person name="Yang H.L."/>
            <person name="Kim I.S."/>
        </authorList>
    </citation>
    <scope>NUCLEOTIDE SEQUENCE [LARGE SCALE GENOMIC DNA]</scope>
    <source>
        <strain evidence="2 3">SSW1-36</strain>
    </source>
</reference>
<dbReference type="InterPro" id="IPR010982">
    <property type="entry name" value="Lambda_DNA-bd_dom_sf"/>
</dbReference>
<dbReference type="EMBL" id="CP078077">
    <property type="protein sequence ID" value="UPL13051.1"/>
    <property type="molecule type" value="Genomic_DNA"/>
</dbReference>
<dbReference type="InterPro" id="IPR001387">
    <property type="entry name" value="Cro/C1-type_HTH"/>
</dbReference>
<dbReference type="PROSITE" id="PS50943">
    <property type="entry name" value="HTH_CROC1"/>
    <property type="match status" value="1"/>
</dbReference>
<organism evidence="2 3">
    <name type="scientific">Microbacterium galbinum</name>
    <dbReference type="NCBI Taxonomy" id="2851646"/>
    <lineage>
        <taxon>Bacteria</taxon>
        <taxon>Bacillati</taxon>
        <taxon>Actinomycetota</taxon>
        <taxon>Actinomycetes</taxon>
        <taxon>Micrococcales</taxon>
        <taxon>Microbacteriaceae</taxon>
        <taxon>Microbacterium</taxon>
    </lineage>
</organism>
<accession>A0ABY4IJU1</accession>
<proteinExistence type="predicted"/>
<evidence type="ECO:0000313" key="3">
    <source>
        <dbReference type="Proteomes" id="UP000831963"/>
    </source>
</evidence>
<feature type="domain" description="HTH cro/C1-type" evidence="1">
    <location>
        <begin position="35"/>
        <end position="74"/>
    </location>
</feature>
<dbReference type="Gene3D" id="1.10.260.40">
    <property type="entry name" value="lambda repressor-like DNA-binding domains"/>
    <property type="match status" value="1"/>
</dbReference>
<gene>
    <name evidence="2" type="ORF">KV396_00440</name>
</gene>
<sequence>MEMNRIGFTGLDAGVAAEVRSEIARSRTASVKGIAENLGIRRATLSSRVNGHAPFTPSLLAAVAAELGTSASSIIARAERAIESAEAVAS</sequence>
<protein>
    <recommendedName>
        <fullName evidence="1">HTH cro/C1-type domain-containing protein</fullName>
    </recommendedName>
</protein>
<keyword evidence="3" id="KW-1185">Reference proteome</keyword>
<dbReference type="SUPFAM" id="SSF47413">
    <property type="entry name" value="lambda repressor-like DNA-binding domains"/>
    <property type="match status" value="1"/>
</dbReference>
<evidence type="ECO:0000259" key="1">
    <source>
        <dbReference type="PROSITE" id="PS50943"/>
    </source>
</evidence>